<dbReference type="Gramene" id="QL04p091229:mrna">
    <property type="protein sequence ID" value="QL04p091229:mrna"/>
    <property type="gene ID" value="QL04p091229"/>
</dbReference>
<reference evidence="4" key="2">
    <citation type="submission" date="2021-01" db="UniProtKB">
        <authorList>
            <consortium name="EnsemblPlants"/>
        </authorList>
    </citation>
    <scope>IDENTIFICATION</scope>
</reference>
<dbReference type="EMBL" id="LRBV02000004">
    <property type="status" value="NOT_ANNOTATED_CDS"/>
    <property type="molecule type" value="Genomic_DNA"/>
</dbReference>
<dbReference type="InterPro" id="IPR005135">
    <property type="entry name" value="Endo/exonuclease/phosphatase"/>
</dbReference>
<keyword evidence="5" id="KW-1185">Reference proteome</keyword>
<evidence type="ECO:0000313" key="5">
    <source>
        <dbReference type="Proteomes" id="UP000594261"/>
    </source>
</evidence>
<dbReference type="InterPro" id="IPR025836">
    <property type="entry name" value="Zn_knuckle_CX2CX4HX4C"/>
</dbReference>
<feature type="compositionally biased region" description="Basic and acidic residues" evidence="1">
    <location>
        <begin position="208"/>
        <end position="228"/>
    </location>
</feature>
<dbReference type="Proteomes" id="UP000594261">
    <property type="component" value="Chromosome 4"/>
</dbReference>
<dbReference type="GO" id="GO:0003824">
    <property type="term" value="F:catalytic activity"/>
    <property type="evidence" value="ECO:0007669"/>
    <property type="project" value="InterPro"/>
</dbReference>
<evidence type="ECO:0008006" key="6">
    <source>
        <dbReference type="Google" id="ProtNLM"/>
    </source>
</evidence>
<organism evidence="4 5">
    <name type="scientific">Quercus lobata</name>
    <name type="common">Valley oak</name>
    <dbReference type="NCBI Taxonomy" id="97700"/>
    <lineage>
        <taxon>Eukaryota</taxon>
        <taxon>Viridiplantae</taxon>
        <taxon>Streptophyta</taxon>
        <taxon>Embryophyta</taxon>
        <taxon>Tracheophyta</taxon>
        <taxon>Spermatophyta</taxon>
        <taxon>Magnoliopsida</taxon>
        <taxon>eudicotyledons</taxon>
        <taxon>Gunneridae</taxon>
        <taxon>Pentapetalae</taxon>
        <taxon>rosids</taxon>
        <taxon>fabids</taxon>
        <taxon>Fagales</taxon>
        <taxon>Fagaceae</taxon>
        <taxon>Quercus</taxon>
    </lineage>
</organism>
<feature type="domain" description="Endonuclease/exonuclease/phosphatase" evidence="2">
    <location>
        <begin position="260"/>
        <end position="480"/>
    </location>
</feature>
<evidence type="ECO:0000313" key="4">
    <source>
        <dbReference type="EnsemblPlants" id="QL04p091229:mrna"/>
    </source>
</evidence>
<dbReference type="InterPro" id="IPR036691">
    <property type="entry name" value="Endo/exonu/phosph_ase_sf"/>
</dbReference>
<dbReference type="SUPFAM" id="SSF56219">
    <property type="entry name" value="DNase I-like"/>
    <property type="match status" value="1"/>
</dbReference>
<evidence type="ECO:0000256" key="1">
    <source>
        <dbReference type="SAM" id="MobiDB-lite"/>
    </source>
</evidence>
<reference evidence="4 5" key="1">
    <citation type="journal article" date="2016" name="G3 (Bethesda)">
        <title>First Draft Assembly and Annotation of the Genome of a California Endemic Oak Quercus lobata Nee (Fagaceae).</title>
        <authorList>
            <person name="Sork V.L."/>
            <person name="Fitz-Gibbon S.T."/>
            <person name="Puiu D."/>
            <person name="Crepeau M."/>
            <person name="Gugger P.F."/>
            <person name="Sherman R."/>
            <person name="Stevens K."/>
            <person name="Langley C.H."/>
            <person name="Pellegrini M."/>
            <person name="Salzberg S.L."/>
        </authorList>
    </citation>
    <scope>NUCLEOTIDE SEQUENCE [LARGE SCALE GENOMIC DNA]</scope>
    <source>
        <strain evidence="4 5">cv. SW786</strain>
    </source>
</reference>
<dbReference type="Pfam" id="PF03372">
    <property type="entry name" value="Exo_endo_phos"/>
    <property type="match status" value="1"/>
</dbReference>
<name>A0A7N2LLK4_QUELO</name>
<proteinExistence type="predicted"/>
<dbReference type="PANTHER" id="PTHR33710:SF77">
    <property type="entry name" value="DNASE I-LIKE SUPERFAMILY PROTEIN"/>
    <property type="match status" value="1"/>
</dbReference>
<feature type="region of interest" description="Disordered" evidence="1">
    <location>
        <begin position="198"/>
        <end position="249"/>
    </location>
</feature>
<dbReference type="InParanoid" id="A0A7N2LLK4"/>
<dbReference type="Pfam" id="PF14392">
    <property type="entry name" value="zf-CCHC_4"/>
    <property type="match status" value="1"/>
</dbReference>
<dbReference type="OMA" id="CHVEREV"/>
<dbReference type="EnsemblPlants" id="QL04p091229:mrna">
    <property type="protein sequence ID" value="QL04p091229:mrna"/>
    <property type="gene ID" value="QL04p091229"/>
</dbReference>
<dbReference type="AlphaFoldDB" id="A0A7N2LLK4"/>
<dbReference type="PANTHER" id="PTHR33710">
    <property type="entry name" value="BNAC02G09200D PROTEIN"/>
    <property type="match status" value="1"/>
</dbReference>
<sequence>MRLNAEEEETITISDEGRCVEIESCKLSLIGRFLTCKPFNKRAEKNTLKKAWGLENEVQIVEWRKGMKADNVRLNHASLWIQIWGAPFDLISRQVATEVGSKLGEVVEVEQRRKHEESNHFMRVKVALPVSKPLRRGGFIAGSEGERSWVTFRYERLPMLCHFCGILGHDLHHCASHFSATKNGRVVEYQYGDWLKATGGSQRSTPKRNTEQVHEPSPEGGGRGDNENSPRPSDQVKDTAATGCTLGNPRSPLPGAMKILSWNCQGLGNPWTVQSLRSLVRDQAPMVCFLMETRLNKEGFEEKCGDLPFANKIVVKYPNLGGGIALLWKECVKLDVINYTANHILAKVVDKDGFWWYLTGFYGWPENSQKAKSWELLRHLRTLVDGPWVCIGDYNAALNSTEKLSKRPVQSNQMEAFRETLEHCHLEDLGFRGYKYTWNNKRPGDANTRVRLDRATTTAEWREKFPLSTVNHLSSHASDHLPIMLHVQSSRRLRYKGQRGFKFEETWLLAEECNEVVNAAWRKGGAEATGLEEARQKIVDCAAELQAWGVARSHTDSEEIKVLQKRVEVLNSAELTEESKADFLATSKKLDELLLKQEIYWAQRSRVSWLKHGDKNMKFFHSKASQRRRRNWIQGIKNSNEEWVEEGEDIARVALDYFDNLFQAEACDKVDECLRAGTPKVTPNMQQFLLTSFSAEEIKTALFQMGSAKAPGPDGMNALFYQKFWHIVGDTVVNAVLDYLNGGLREADMESRIKGVSICRRAPRISNLLFANDSLLFCQANKKEVKEIKEILQVYASASGQSINLEKSSVYFSSNTPVEQKNWIKDVMGVKEVERFETYLGLPTLVGTVKCAPP</sequence>
<dbReference type="Gene3D" id="3.60.10.10">
    <property type="entry name" value="Endonuclease/exonuclease/phosphatase"/>
    <property type="match status" value="1"/>
</dbReference>
<protein>
    <recommendedName>
        <fullName evidence="6">Reverse transcriptase</fullName>
    </recommendedName>
</protein>
<evidence type="ECO:0000259" key="3">
    <source>
        <dbReference type="Pfam" id="PF14392"/>
    </source>
</evidence>
<feature type="domain" description="Zinc knuckle CX2CX4HX4C" evidence="3">
    <location>
        <begin position="130"/>
        <end position="175"/>
    </location>
</feature>
<accession>A0A7N2LLK4</accession>
<evidence type="ECO:0000259" key="2">
    <source>
        <dbReference type="Pfam" id="PF03372"/>
    </source>
</evidence>